<reference evidence="1 2" key="1">
    <citation type="journal article" date="2012" name="PLoS ONE">
        <title>Genome sequence and transcriptome analysis of the radioresistant bacterium Deinococcus gobiensis: insights into the extreme environmental adaptations.</title>
        <authorList>
            <person name="Yuan M."/>
            <person name="Chen M."/>
            <person name="Zhang W."/>
            <person name="Lu W."/>
            <person name="Wang J."/>
            <person name="Yang M."/>
            <person name="Zhao P."/>
            <person name="Tang R."/>
            <person name="Li X."/>
            <person name="Hao Y."/>
            <person name="Zhou Z."/>
            <person name="Zhan Y."/>
            <person name="Yu H."/>
            <person name="Teng C."/>
            <person name="Yan Y."/>
            <person name="Ping S."/>
            <person name="Wang Y."/>
            <person name="Lin M."/>
        </authorList>
    </citation>
    <scope>NUCLEOTIDE SEQUENCE [LARGE SCALE GENOMIC DNA]</scope>
    <source>
        <strain evidence="2">DSM 21396 / JCM 16679 / CGMCC 1.7299 / I-0</strain>
        <plasmid evidence="1">P4</plasmid>
    </source>
</reference>
<geneLocation type="plasmid" evidence="1 2">
    <name>P4</name>
</geneLocation>
<keyword evidence="1" id="KW-0614">Plasmid</keyword>
<keyword evidence="2" id="KW-1185">Reference proteome</keyword>
<dbReference type="KEGG" id="dgo:DGo_PD0068"/>
<name>H8H3P5_DEIGI</name>
<dbReference type="HOGENOM" id="CLU_3024621_0_0_0"/>
<sequence>MTSPAFLASSKIHLRRKKHLAFSGSPQTVGDALEMWAPTVEEMEAGEAPAEEAEA</sequence>
<organism evidence="1 2">
    <name type="scientific">Deinococcus gobiensis (strain DSM 21396 / JCM 16679 / CGMCC 1.7299 / I-0)</name>
    <dbReference type="NCBI Taxonomy" id="745776"/>
    <lineage>
        <taxon>Bacteria</taxon>
        <taxon>Thermotogati</taxon>
        <taxon>Deinococcota</taxon>
        <taxon>Deinococci</taxon>
        <taxon>Deinococcales</taxon>
        <taxon>Deinococcaceae</taxon>
        <taxon>Deinococcus</taxon>
    </lineage>
</organism>
<proteinExistence type="predicted"/>
<evidence type="ECO:0000313" key="1">
    <source>
        <dbReference type="EMBL" id="AFD28142.1"/>
    </source>
</evidence>
<dbReference type="RefSeq" id="WP_014686952.1">
    <property type="nucleotide sequence ID" value="NC_017792.1"/>
</dbReference>
<protein>
    <submittedName>
        <fullName evidence="1">Uncharacterized protein</fullName>
    </submittedName>
</protein>
<gene>
    <name evidence="1" type="ordered locus">DGo_PD0068</name>
</gene>
<dbReference type="AlphaFoldDB" id="H8H3P5"/>
<dbReference type="EMBL" id="CP002195">
    <property type="protein sequence ID" value="AFD28142.1"/>
    <property type="molecule type" value="Genomic_DNA"/>
</dbReference>
<dbReference type="Proteomes" id="UP000007575">
    <property type="component" value="Plasmid P4"/>
</dbReference>
<evidence type="ECO:0000313" key="2">
    <source>
        <dbReference type="Proteomes" id="UP000007575"/>
    </source>
</evidence>
<accession>H8H3P5</accession>